<dbReference type="Proteomes" id="UP000427906">
    <property type="component" value="Chromosome"/>
</dbReference>
<dbReference type="Gene3D" id="3.30.70.100">
    <property type="match status" value="1"/>
</dbReference>
<evidence type="ECO:0000313" key="2">
    <source>
        <dbReference type="Proteomes" id="UP000427906"/>
    </source>
</evidence>
<dbReference type="OrthoDB" id="5405645at2"/>
<reference evidence="1 2" key="1">
    <citation type="submission" date="2019-11" db="EMBL/GenBank/DDBJ databases">
        <title>Comparative genomics of hydrocarbon-degrading Desulfosarcina strains.</title>
        <authorList>
            <person name="Watanabe M."/>
            <person name="Kojima H."/>
            <person name="Fukui M."/>
        </authorList>
    </citation>
    <scope>NUCLEOTIDE SEQUENCE [LARGE SCALE GENOMIC DNA]</scope>
    <source>
        <strain evidence="1 2">PL12</strain>
    </source>
</reference>
<dbReference type="SUPFAM" id="SSF54909">
    <property type="entry name" value="Dimeric alpha+beta barrel"/>
    <property type="match status" value="1"/>
</dbReference>
<name>A0A5K7Z016_9BACT</name>
<proteinExistence type="predicted"/>
<evidence type="ECO:0008006" key="3">
    <source>
        <dbReference type="Google" id="ProtNLM"/>
    </source>
</evidence>
<protein>
    <recommendedName>
        <fullName evidence="3">ABM domain-containing protein</fullName>
    </recommendedName>
</protein>
<sequence>MIAKIIIKRRFVKENTPQILSLLNKIRSIAMNQTGYISGETLMQSDFPENLAVICTWQKMKDWEAWKNSEERKTYEAMLEIYQTRPTQYEEYLLGTSFHNDQ</sequence>
<dbReference type="AlphaFoldDB" id="A0A5K7Z016"/>
<dbReference type="EMBL" id="AP021874">
    <property type="protein sequence ID" value="BBO70197.1"/>
    <property type="molecule type" value="Genomic_DNA"/>
</dbReference>
<dbReference type="RefSeq" id="WP_155318161.1">
    <property type="nucleotide sequence ID" value="NZ_AP021874.1"/>
</dbReference>
<dbReference type="InterPro" id="IPR011008">
    <property type="entry name" value="Dimeric_a/b-barrel"/>
</dbReference>
<keyword evidence="2" id="KW-1185">Reference proteome</keyword>
<dbReference type="KEGG" id="dalk:DSCA_41270"/>
<gene>
    <name evidence="1" type="ORF">DSCA_41270</name>
</gene>
<evidence type="ECO:0000313" key="1">
    <source>
        <dbReference type="EMBL" id="BBO70197.1"/>
    </source>
</evidence>
<organism evidence="1 2">
    <name type="scientific">Desulfosarcina alkanivorans</name>
    <dbReference type="NCBI Taxonomy" id="571177"/>
    <lineage>
        <taxon>Bacteria</taxon>
        <taxon>Pseudomonadati</taxon>
        <taxon>Thermodesulfobacteriota</taxon>
        <taxon>Desulfobacteria</taxon>
        <taxon>Desulfobacterales</taxon>
        <taxon>Desulfosarcinaceae</taxon>
        <taxon>Desulfosarcina</taxon>
    </lineage>
</organism>
<accession>A0A5K7Z016</accession>